<dbReference type="SUPFAM" id="SSF56784">
    <property type="entry name" value="HAD-like"/>
    <property type="match status" value="1"/>
</dbReference>
<dbReference type="CDD" id="cd02603">
    <property type="entry name" value="HAD_sEH-N_like"/>
    <property type="match status" value="1"/>
</dbReference>
<comment type="caution">
    <text evidence="1">The sequence shown here is derived from an EMBL/GenBank/DDBJ whole genome shotgun (WGS) entry which is preliminary data.</text>
</comment>
<dbReference type="AlphaFoldDB" id="A0A829Y4F6"/>
<dbReference type="Gene3D" id="3.40.50.1000">
    <property type="entry name" value="HAD superfamily/HAD-like"/>
    <property type="match status" value="1"/>
</dbReference>
<proteinExistence type="predicted"/>
<keyword evidence="2" id="KW-1185">Reference proteome</keyword>
<dbReference type="PANTHER" id="PTHR43611:SF3">
    <property type="entry name" value="FLAVIN MONONUCLEOTIDE HYDROLASE 1, CHLOROPLATIC"/>
    <property type="match status" value="1"/>
</dbReference>
<dbReference type="InterPro" id="IPR023198">
    <property type="entry name" value="PGP-like_dom2"/>
</dbReference>
<reference evidence="2" key="1">
    <citation type="submission" date="2020-01" db="EMBL/GenBank/DDBJ databases">
        <title>'Steroidobacter agaridevorans' sp. nov., agar-degrading bacteria isolated from rhizosphere soils.</title>
        <authorList>
            <person name="Ikenaga M."/>
            <person name="Kataoka M."/>
            <person name="Murouchi A."/>
            <person name="Katsuragi S."/>
            <person name="Sakai M."/>
        </authorList>
    </citation>
    <scope>NUCLEOTIDE SEQUENCE [LARGE SCALE GENOMIC DNA]</scope>
    <source>
        <strain evidence="2">YU21-B</strain>
    </source>
</reference>
<accession>A0A829Y4F6</accession>
<dbReference type="NCBIfam" id="TIGR01509">
    <property type="entry name" value="HAD-SF-IA-v3"/>
    <property type="match status" value="1"/>
</dbReference>
<name>A0A829Y4F6_9GAMM</name>
<dbReference type="Gene3D" id="1.10.150.240">
    <property type="entry name" value="Putative phosphatase, domain 2"/>
    <property type="match status" value="1"/>
</dbReference>
<dbReference type="SFLD" id="SFLDS00003">
    <property type="entry name" value="Haloacid_Dehalogenase"/>
    <property type="match status" value="1"/>
</dbReference>
<dbReference type="PANTHER" id="PTHR43611">
    <property type="entry name" value="ALPHA-D-GLUCOSE 1-PHOSPHATE PHOSPHATASE"/>
    <property type="match status" value="1"/>
</dbReference>
<dbReference type="InterPro" id="IPR006439">
    <property type="entry name" value="HAD-SF_hydro_IA"/>
</dbReference>
<evidence type="ECO:0000313" key="1">
    <source>
        <dbReference type="EMBL" id="GFE78019.1"/>
    </source>
</evidence>
<evidence type="ECO:0008006" key="3">
    <source>
        <dbReference type="Google" id="ProtNLM"/>
    </source>
</evidence>
<dbReference type="Pfam" id="PF00702">
    <property type="entry name" value="Hydrolase"/>
    <property type="match status" value="1"/>
</dbReference>
<dbReference type="InterPro" id="IPR023214">
    <property type="entry name" value="HAD_sf"/>
</dbReference>
<organism evidence="1 2">
    <name type="scientific">Steroidobacter agaridevorans</name>
    <dbReference type="NCBI Taxonomy" id="2695856"/>
    <lineage>
        <taxon>Bacteria</taxon>
        <taxon>Pseudomonadati</taxon>
        <taxon>Pseudomonadota</taxon>
        <taxon>Gammaproteobacteria</taxon>
        <taxon>Steroidobacterales</taxon>
        <taxon>Steroidobacteraceae</taxon>
        <taxon>Steroidobacter</taxon>
    </lineage>
</organism>
<protein>
    <recommendedName>
        <fullName evidence="3">Hydrolase</fullName>
    </recommendedName>
</protein>
<evidence type="ECO:0000313" key="2">
    <source>
        <dbReference type="Proteomes" id="UP000445000"/>
    </source>
</evidence>
<dbReference type="EMBL" id="BLJN01000001">
    <property type="protein sequence ID" value="GFE78019.1"/>
    <property type="molecule type" value="Genomic_DNA"/>
</dbReference>
<dbReference type="SFLD" id="SFLDG01129">
    <property type="entry name" value="C1.5:_HAD__Beta-PGM__Phosphata"/>
    <property type="match status" value="1"/>
</dbReference>
<dbReference type="RefSeq" id="WP_161809961.1">
    <property type="nucleotide sequence ID" value="NZ_BLJN01000001.1"/>
</dbReference>
<gene>
    <name evidence="1" type="ORF">GCM10011487_00190</name>
</gene>
<dbReference type="Proteomes" id="UP000445000">
    <property type="component" value="Unassembled WGS sequence"/>
</dbReference>
<sequence length="235" mass="26509">MSHDIRLVVFDFDGVMIDFEPQLRLQFLERLTGRPGADIHAAIWGSDFEREAEAGAYRTGDAYLAAFNDRLGYRLSREQWVAARRSAMRLRPDMVDYARSLSERVRLALLTNNGALLHEALPELVPEVCGVFARSPVESGRGPFDTPDKRRDFCRSVNLHASYEFGARKPDPLVFTRLLEHCRVPARQAVFVDDDDQFIQGAISAGMHGIHFQNLPTLRATLEPMLSSLSLYTAT</sequence>
<dbReference type="InterPro" id="IPR036412">
    <property type="entry name" value="HAD-like_sf"/>
</dbReference>